<evidence type="ECO:0000256" key="5">
    <source>
        <dbReference type="ARBA" id="ARBA00022833"/>
    </source>
</evidence>
<evidence type="ECO:0000313" key="13">
    <source>
        <dbReference type="Proteomes" id="UP000700334"/>
    </source>
</evidence>
<dbReference type="Proteomes" id="UP000700334">
    <property type="component" value="Unassembled WGS sequence"/>
</dbReference>
<keyword evidence="2" id="KW-0479">Metal-binding</keyword>
<keyword evidence="4 9" id="KW-0863">Zinc-finger</keyword>
<dbReference type="GO" id="GO:0005634">
    <property type="term" value="C:nucleus"/>
    <property type="evidence" value="ECO:0007669"/>
    <property type="project" value="UniProtKB-SubCell"/>
</dbReference>
<dbReference type="PANTHER" id="PTHR24388">
    <property type="entry name" value="ZINC FINGER PROTEIN"/>
    <property type="match status" value="1"/>
</dbReference>
<dbReference type="GO" id="GO:0008270">
    <property type="term" value="F:zinc ion binding"/>
    <property type="evidence" value="ECO:0007669"/>
    <property type="project" value="UniProtKB-KW"/>
</dbReference>
<evidence type="ECO:0000256" key="3">
    <source>
        <dbReference type="ARBA" id="ARBA00022737"/>
    </source>
</evidence>
<protein>
    <submittedName>
        <fullName evidence="12">Zinc finger protein SNAI3</fullName>
    </submittedName>
</protein>
<feature type="region of interest" description="Disordered" evidence="10">
    <location>
        <begin position="1"/>
        <end position="32"/>
    </location>
</feature>
<evidence type="ECO:0000256" key="1">
    <source>
        <dbReference type="ARBA" id="ARBA00004123"/>
    </source>
</evidence>
<organism evidence="12 13">
    <name type="scientific">Galemys pyrenaicus</name>
    <name type="common">Iberian desman</name>
    <name type="synonym">Pyrenean desman</name>
    <dbReference type="NCBI Taxonomy" id="202257"/>
    <lineage>
        <taxon>Eukaryota</taxon>
        <taxon>Metazoa</taxon>
        <taxon>Chordata</taxon>
        <taxon>Craniata</taxon>
        <taxon>Vertebrata</taxon>
        <taxon>Euteleostomi</taxon>
        <taxon>Mammalia</taxon>
        <taxon>Eutheria</taxon>
        <taxon>Laurasiatheria</taxon>
        <taxon>Eulipotyphla</taxon>
        <taxon>Talpidae</taxon>
        <taxon>Galemys</taxon>
    </lineage>
</organism>
<dbReference type="Gene3D" id="3.30.160.60">
    <property type="entry name" value="Classic Zinc Finger"/>
    <property type="match status" value="2"/>
</dbReference>
<evidence type="ECO:0000256" key="8">
    <source>
        <dbReference type="ARBA" id="ARBA00037948"/>
    </source>
</evidence>
<keyword evidence="5" id="KW-0862">Zinc</keyword>
<evidence type="ECO:0000256" key="9">
    <source>
        <dbReference type="PROSITE-ProRule" id="PRU00042"/>
    </source>
</evidence>
<dbReference type="SMART" id="SM00355">
    <property type="entry name" value="ZnF_C2H2"/>
    <property type="match status" value="3"/>
</dbReference>
<dbReference type="OrthoDB" id="5428132at2759"/>
<dbReference type="PROSITE" id="PS00028">
    <property type="entry name" value="ZINC_FINGER_C2H2_1"/>
    <property type="match status" value="3"/>
</dbReference>
<feature type="domain" description="C2H2-type" evidence="11">
    <location>
        <begin position="106"/>
        <end position="129"/>
    </location>
</feature>
<keyword evidence="3" id="KW-0677">Repeat</keyword>
<dbReference type="AlphaFoldDB" id="A0A8J5ZV11"/>
<dbReference type="GO" id="GO:0000978">
    <property type="term" value="F:RNA polymerase II cis-regulatory region sequence-specific DNA binding"/>
    <property type="evidence" value="ECO:0007669"/>
    <property type="project" value="TreeGrafter"/>
</dbReference>
<accession>A0A8J5ZV11</accession>
<comment type="similarity">
    <text evidence="8">Belongs to the snail C2H2-type zinc-finger protein family.</text>
</comment>
<evidence type="ECO:0000256" key="10">
    <source>
        <dbReference type="SAM" id="MobiDB-lite"/>
    </source>
</evidence>
<dbReference type="GO" id="GO:0000981">
    <property type="term" value="F:DNA-binding transcription factor activity, RNA polymerase II-specific"/>
    <property type="evidence" value="ECO:0007669"/>
    <property type="project" value="TreeGrafter"/>
</dbReference>
<dbReference type="Pfam" id="PF13894">
    <property type="entry name" value="zf-C2H2_4"/>
    <property type="match status" value="1"/>
</dbReference>
<feature type="domain" description="C2H2-type" evidence="11">
    <location>
        <begin position="130"/>
        <end position="159"/>
    </location>
</feature>
<evidence type="ECO:0000256" key="4">
    <source>
        <dbReference type="ARBA" id="ARBA00022771"/>
    </source>
</evidence>
<dbReference type="InterPro" id="IPR036236">
    <property type="entry name" value="Znf_C2H2_sf"/>
</dbReference>
<evidence type="ECO:0000313" key="12">
    <source>
        <dbReference type="EMBL" id="KAG8508168.1"/>
    </source>
</evidence>
<dbReference type="FunFam" id="3.30.160.60:FF:000043">
    <property type="entry name" value="Scratch family zinc finger 2"/>
    <property type="match status" value="1"/>
</dbReference>
<gene>
    <name evidence="12" type="ORF">J0S82_010725</name>
</gene>
<dbReference type="EMBL" id="JAGFMF010012068">
    <property type="protein sequence ID" value="KAG8508168.1"/>
    <property type="molecule type" value="Genomic_DNA"/>
</dbReference>
<keyword evidence="13" id="KW-1185">Reference proteome</keyword>
<dbReference type="Pfam" id="PF00096">
    <property type="entry name" value="zf-C2H2"/>
    <property type="match status" value="1"/>
</dbReference>
<evidence type="ECO:0000256" key="6">
    <source>
        <dbReference type="ARBA" id="ARBA00023125"/>
    </source>
</evidence>
<dbReference type="SUPFAM" id="SSF57667">
    <property type="entry name" value="beta-beta-alpha zinc fingers"/>
    <property type="match status" value="1"/>
</dbReference>
<dbReference type="PROSITE" id="PS50157">
    <property type="entry name" value="ZINC_FINGER_C2H2_2"/>
    <property type="match status" value="2"/>
</dbReference>
<comment type="subcellular location">
    <subcellularLocation>
        <location evidence="1">Nucleus</location>
    </subcellularLocation>
</comment>
<dbReference type="InterPro" id="IPR013087">
    <property type="entry name" value="Znf_C2H2_type"/>
</dbReference>
<keyword evidence="6" id="KW-0238">DNA-binding</keyword>
<name>A0A8J5ZV11_GALPY</name>
<feature type="region of interest" description="Disordered" evidence="10">
    <location>
        <begin position="154"/>
        <end position="208"/>
    </location>
</feature>
<evidence type="ECO:0000256" key="2">
    <source>
        <dbReference type="ARBA" id="ARBA00022723"/>
    </source>
</evidence>
<reference evidence="12" key="1">
    <citation type="journal article" date="2021" name="Evol. Appl.">
        <title>The genome of the Pyrenean desman and the effects of bottlenecks and inbreeding on the genomic landscape of an endangered species.</title>
        <authorList>
            <person name="Escoda L."/>
            <person name="Castresana J."/>
        </authorList>
    </citation>
    <scope>NUCLEOTIDE SEQUENCE</scope>
    <source>
        <strain evidence="12">IBE-C5619</strain>
    </source>
</reference>
<evidence type="ECO:0000259" key="11">
    <source>
        <dbReference type="PROSITE" id="PS50157"/>
    </source>
</evidence>
<keyword evidence="7" id="KW-0539">Nucleus</keyword>
<evidence type="ECO:0000256" key="7">
    <source>
        <dbReference type="ARBA" id="ARBA00023242"/>
    </source>
</evidence>
<proteinExistence type="inferred from homology"/>
<comment type="caution">
    <text evidence="12">The sequence shown here is derived from an EMBL/GenBank/DDBJ whole genome shotgun (WGS) entry which is preliminary data.</text>
</comment>
<dbReference type="InterPro" id="IPR050527">
    <property type="entry name" value="Snail/Krueppel_Znf"/>
</dbReference>
<dbReference type="PANTHER" id="PTHR24388:SF40">
    <property type="entry name" value="ZINC FINGER PROTEIN SNAI3"/>
    <property type="match status" value="1"/>
</dbReference>
<sequence>MEVAQGATRPDLQEADRTDPGAGRAPSAPLKDSLGRLRPLLVLPTRWPPILDPDRGQAPDMLLGAEQDPHPQGGFPCPRCRRPYLTLTGLARHRLRHCPPQARRCFTCRFCDKEYASLGALKMHIRTHTLPCTCAVCGKAFSRPWLLQGHLRTHTGRAPRGRPPQAGPPQAGSAGVGQGGMLLSPHRGLLPEPPSPRRQRGSSGSAPG</sequence>